<proteinExistence type="predicted"/>
<dbReference type="AlphaFoldDB" id="X0TFS2"/>
<comment type="caution">
    <text evidence="2">The sequence shown here is derived from an EMBL/GenBank/DDBJ whole genome shotgun (WGS) entry which is preliminary data.</text>
</comment>
<sequence length="277" mass="31139">ERDGQSEMAHLLSARFHRDRGEKGIAATHYESAGRLLEAGELRLENGEPELAAILFERAGDSERAAEIYSSVGDLLRAGRAYQEAEDFESAIVCYRDAGAIPKLIDVLEKTGQHFEAAILSQERNETSRAIRNYQHVDSRHPEYFQACRILADTFSAQGKLELAVQKADEAISFSRPGVVSAESFAWYADLLDKAERPDRALAVFEELQDRHPSHPHVTTRIEEIRKKISKQGEGGRHIAPGHRPRIRREPLQAPRRDRARRHGRRLPGAGQAPRKG</sequence>
<dbReference type="InterPro" id="IPR011990">
    <property type="entry name" value="TPR-like_helical_dom_sf"/>
</dbReference>
<evidence type="ECO:0000313" key="2">
    <source>
        <dbReference type="EMBL" id="GAF86171.1"/>
    </source>
</evidence>
<feature type="non-terminal residue" evidence="2">
    <location>
        <position position="277"/>
    </location>
</feature>
<feature type="compositionally biased region" description="Basic and acidic residues" evidence="1">
    <location>
        <begin position="248"/>
        <end position="257"/>
    </location>
</feature>
<dbReference type="EMBL" id="BARS01017568">
    <property type="protein sequence ID" value="GAF86171.1"/>
    <property type="molecule type" value="Genomic_DNA"/>
</dbReference>
<dbReference type="Gene3D" id="1.25.40.10">
    <property type="entry name" value="Tetratricopeptide repeat domain"/>
    <property type="match status" value="1"/>
</dbReference>
<name>X0TFS2_9ZZZZ</name>
<dbReference type="SUPFAM" id="SSF48452">
    <property type="entry name" value="TPR-like"/>
    <property type="match status" value="1"/>
</dbReference>
<gene>
    <name evidence="2" type="ORF">S01H1_28719</name>
</gene>
<feature type="non-terminal residue" evidence="2">
    <location>
        <position position="1"/>
    </location>
</feature>
<organism evidence="2">
    <name type="scientific">marine sediment metagenome</name>
    <dbReference type="NCBI Taxonomy" id="412755"/>
    <lineage>
        <taxon>unclassified sequences</taxon>
        <taxon>metagenomes</taxon>
        <taxon>ecological metagenomes</taxon>
    </lineage>
</organism>
<protein>
    <submittedName>
        <fullName evidence="2">Uncharacterized protein</fullName>
    </submittedName>
</protein>
<evidence type="ECO:0000256" key="1">
    <source>
        <dbReference type="SAM" id="MobiDB-lite"/>
    </source>
</evidence>
<accession>X0TFS2</accession>
<reference evidence="2" key="1">
    <citation type="journal article" date="2014" name="Front. Microbiol.">
        <title>High frequency of phylogenetically diverse reductive dehalogenase-homologous genes in deep subseafloor sedimentary metagenomes.</title>
        <authorList>
            <person name="Kawai M."/>
            <person name="Futagami T."/>
            <person name="Toyoda A."/>
            <person name="Takaki Y."/>
            <person name="Nishi S."/>
            <person name="Hori S."/>
            <person name="Arai W."/>
            <person name="Tsubouchi T."/>
            <person name="Morono Y."/>
            <person name="Uchiyama I."/>
            <person name="Ito T."/>
            <person name="Fujiyama A."/>
            <person name="Inagaki F."/>
            <person name="Takami H."/>
        </authorList>
    </citation>
    <scope>NUCLEOTIDE SEQUENCE</scope>
    <source>
        <strain evidence="2">Expedition CK06-06</strain>
    </source>
</reference>
<feature type="region of interest" description="Disordered" evidence="1">
    <location>
        <begin position="230"/>
        <end position="277"/>
    </location>
</feature>